<gene>
    <name evidence="1" type="ORF">LW3_0010</name>
</gene>
<dbReference type="Gene3D" id="3.30.70.1230">
    <property type="entry name" value="Nucleotide cyclase"/>
    <property type="match status" value="1"/>
</dbReference>
<dbReference type="AlphaFoldDB" id="D9MP15"/>
<accession>D9MP15</accession>
<proteinExistence type="predicted"/>
<organism evidence="1">
    <name type="scientific">uncultured Nitrospirae bacterium MY3-5B</name>
    <dbReference type="NCBI Taxonomy" id="798578"/>
    <lineage>
        <taxon>Bacteria</taxon>
        <taxon>Pseudomonadati</taxon>
        <taxon>Nitrospirota</taxon>
        <taxon>environmental samples</taxon>
    </lineage>
</organism>
<evidence type="ECO:0000313" key="1">
    <source>
        <dbReference type="EMBL" id="ADI87704.1"/>
    </source>
</evidence>
<protein>
    <submittedName>
        <fullName evidence="1">Adenylate/guanylate cyclase</fullName>
    </submittedName>
</protein>
<dbReference type="InterPro" id="IPR029787">
    <property type="entry name" value="Nucleotide_cyclase"/>
</dbReference>
<dbReference type="EMBL" id="HM454281">
    <property type="protein sequence ID" value="ADI87704.1"/>
    <property type="molecule type" value="Genomic_DNA"/>
</dbReference>
<sequence length="138" mass="15923">MVSLNACIVLEFRPDIIPAVLRRGGYTRPIIKTQATYEQLRNPSKYHIREIDTVYVRGKENAVTIYEVFDNDNDKIKELKIKTMQTFNTEVALYKQSKWHDALDQFTVYFGIIHTDGNPQKDIDNHWRPGGDRPGGGP</sequence>
<reference evidence="1" key="1">
    <citation type="journal article" date="2011" name="Appl. Environ. Microbiol.">
        <title>Metagenomic analysis reveals unexpected subgenomic diversity of magnetotactic bacteria within the phylum Nitrospirae.</title>
        <authorList>
            <person name="Lin W."/>
            <person name="Jogler C."/>
            <person name="Schuler D."/>
            <person name="Pan Y."/>
        </authorList>
    </citation>
    <scope>NUCLEOTIDE SEQUENCE</scope>
</reference>
<name>D9MP15_9BACT</name>